<dbReference type="GO" id="GO:0003700">
    <property type="term" value="F:DNA-binding transcription factor activity"/>
    <property type="evidence" value="ECO:0007669"/>
    <property type="project" value="TreeGrafter"/>
</dbReference>
<keyword evidence="1" id="KW-0678">Repressor</keyword>
<reference evidence="8" key="3">
    <citation type="journal article" date="2011" name="PLoS ONE">
        <title>Genome sequence of a mesophilic hydrogenotrophic methanogen Methanocella paludicola, the first cultivated representative of the order Methanocellales.</title>
        <authorList>
            <person name="Sakai S."/>
            <person name="Takaki Y."/>
            <person name="Shimamura S."/>
            <person name="Sekine M."/>
            <person name="Tajima T."/>
            <person name="Kosugi H."/>
            <person name="Ichikawa N."/>
            <person name="Tasumi E."/>
            <person name="Hiraki A.T."/>
            <person name="Shimizu A."/>
            <person name="Kato Y."/>
            <person name="Nishiko R."/>
            <person name="Mori K."/>
            <person name="Fujita N."/>
            <person name="Imachi H."/>
            <person name="Takai K."/>
        </authorList>
    </citation>
    <scope>NUCLEOTIDE SEQUENCE [LARGE SCALE GENOMIC DNA]</scope>
    <source>
        <strain evidence="8">DSM 17711 / JCM 13418 / NBRC 101707 / SANAE</strain>
    </source>
</reference>
<evidence type="ECO:0000256" key="4">
    <source>
        <dbReference type="ARBA" id="ARBA00023163"/>
    </source>
</evidence>
<accession>D1Z0K6</accession>
<dbReference type="SUPFAM" id="SSF48498">
    <property type="entry name" value="Tetracyclin repressor-like, C-terminal domain"/>
    <property type="match status" value="1"/>
</dbReference>
<dbReference type="eggNOG" id="arCOG02643">
    <property type="taxonomic scope" value="Archaea"/>
</dbReference>
<dbReference type="GeneID" id="8682003"/>
<dbReference type="PROSITE" id="PS50977">
    <property type="entry name" value="HTH_TETR_2"/>
    <property type="match status" value="1"/>
</dbReference>
<dbReference type="Pfam" id="PF08361">
    <property type="entry name" value="TetR_C_2"/>
    <property type="match status" value="1"/>
</dbReference>
<dbReference type="Proteomes" id="UP000001882">
    <property type="component" value="Chromosome"/>
</dbReference>
<dbReference type="SUPFAM" id="SSF46689">
    <property type="entry name" value="Homeodomain-like"/>
    <property type="match status" value="1"/>
</dbReference>
<dbReference type="InterPro" id="IPR013572">
    <property type="entry name" value="Tscrpt_reg_MAATS_C"/>
</dbReference>
<dbReference type="KEGG" id="mpd:MCP_2156"/>
<proteinExistence type="predicted"/>
<dbReference type="Gene3D" id="1.10.357.10">
    <property type="entry name" value="Tetracycline Repressor, domain 2"/>
    <property type="match status" value="1"/>
</dbReference>
<dbReference type="EMBL" id="AP011532">
    <property type="protein sequence ID" value="BAI62228.1"/>
    <property type="molecule type" value="Genomic_DNA"/>
</dbReference>
<reference evidence="7 8" key="1">
    <citation type="journal article" date="2007" name="Appl. Environ. Microbiol.">
        <title>Isolation of key methanogens for global methane emission from rice paddy fields: a novel isolate affiliated with the clone cluster rice cluster I.</title>
        <authorList>
            <person name="Sakai S."/>
            <person name="Imachi H."/>
            <person name="Sekiguchi Y."/>
            <person name="Ohashi A."/>
            <person name="Harada H."/>
            <person name="Kamagata Y."/>
        </authorList>
    </citation>
    <scope>NUCLEOTIDE SEQUENCE [LARGE SCALE GENOMIC DNA]</scope>
    <source>
        <strain evidence="8">DSM 17711 / JCM 13418 / NBRC 101707 / SANAE</strain>
    </source>
</reference>
<dbReference type="InterPro" id="IPR036271">
    <property type="entry name" value="Tet_transcr_reg_TetR-rel_C_sf"/>
</dbReference>
<keyword evidence="8" id="KW-1185">Reference proteome</keyword>
<evidence type="ECO:0000256" key="3">
    <source>
        <dbReference type="ARBA" id="ARBA00023125"/>
    </source>
</evidence>
<dbReference type="InParanoid" id="D1Z0K6"/>
<keyword evidence="3 5" id="KW-0238">DNA-binding</keyword>
<dbReference type="Pfam" id="PF00440">
    <property type="entry name" value="TetR_N"/>
    <property type="match status" value="1"/>
</dbReference>
<dbReference type="InterPro" id="IPR050109">
    <property type="entry name" value="HTH-type_TetR-like_transc_reg"/>
</dbReference>
<dbReference type="OrthoDB" id="135877at2157"/>
<feature type="DNA-binding region" description="H-T-H motif" evidence="5">
    <location>
        <begin position="32"/>
        <end position="51"/>
    </location>
</feature>
<protein>
    <submittedName>
        <fullName evidence="7">TetR family transcriptional regulator</fullName>
    </submittedName>
</protein>
<evidence type="ECO:0000313" key="7">
    <source>
        <dbReference type="EMBL" id="BAI62228.1"/>
    </source>
</evidence>
<dbReference type="InterPro" id="IPR001647">
    <property type="entry name" value="HTH_TetR"/>
</dbReference>
<gene>
    <name evidence="7" type="ordered locus">MCP_2156</name>
</gene>
<evidence type="ECO:0000313" key="8">
    <source>
        <dbReference type="Proteomes" id="UP000001882"/>
    </source>
</evidence>
<evidence type="ECO:0000259" key="6">
    <source>
        <dbReference type="PROSITE" id="PS50977"/>
    </source>
</evidence>
<dbReference type="RefSeq" id="WP_012900902.1">
    <property type="nucleotide sequence ID" value="NC_013665.1"/>
</dbReference>
<evidence type="ECO:0000256" key="2">
    <source>
        <dbReference type="ARBA" id="ARBA00023015"/>
    </source>
</evidence>
<reference evidence="7 8" key="2">
    <citation type="journal article" date="2008" name="Int. J. Syst. Evol. Microbiol.">
        <title>Methanocella paludicola gen. nov., sp. nov., a methane-producing archaeon, the first isolate of the lineage 'Rice Cluster I', and proposal of the new archaeal order Methanocellales ord. nov.</title>
        <authorList>
            <person name="Sakai S."/>
            <person name="Imachi H."/>
            <person name="Hanada S."/>
            <person name="Ohashi A."/>
            <person name="Harada H."/>
            <person name="Kamagata Y."/>
        </authorList>
    </citation>
    <scope>NUCLEOTIDE SEQUENCE [LARGE SCALE GENOMIC DNA]</scope>
    <source>
        <strain evidence="8">DSM 17711 / JCM 13418 / NBRC 101707 / SANAE</strain>
    </source>
</reference>
<dbReference type="GO" id="GO:0000976">
    <property type="term" value="F:transcription cis-regulatory region binding"/>
    <property type="evidence" value="ECO:0007669"/>
    <property type="project" value="TreeGrafter"/>
</dbReference>
<evidence type="ECO:0000256" key="5">
    <source>
        <dbReference type="PROSITE-ProRule" id="PRU00335"/>
    </source>
</evidence>
<dbReference type="InterPro" id="IPR009057">
    <property type="entry name" value="Homeodomain-like_sf"/>
</dbReference>
<dbReference type="PRINTS" id="PR00455">
    <property type="entry name" value="HTHTETR"/>
</dbReference>
<dbReference type="AlphaFoldDB" id="D1Z0K6"/>
<dbReference type="STRING" id="304371.MCP_2156"/>
<organism evidence="7 8">
    <name type="scientific">Methanocella paludicola (strain DSM 17711 / JCM 13418 / NBRC 101707 / SANAE)</name>
    <dbReference type="NCBI Taxonomy" id="304371"/>
    <lineage>
        <taxon>Archaea</taxon>
        <taxon>Methanobacteriati</taxon>
        <taxon>Methanobacteriota</taxon>
        <taxon>Stenosarchaea group</taxon>
        <taxon>Methanomicrobia</taxon>
        <taxon>Methanocellales</taxon>
        <taxon>Methanocellaceae</taxon>
        <taxon>Methanocella</taxon>
    </lineage>
</organism>
<keyword evidence="2" id="KW-0805">Transcription regulation</keyword>
<dbReference type="PANTHER" id="PTHR30055">
    <property type="entry name" value="HTH-TYPE TRANSCRIPTIONAL REGULATOR RUTR"/>
    <property type="match status" value="1"/>
</dbReference>
<keyword evidence="4" id="KW-0804">Transcription</keyword>
<name>D1Z0K6_METPS</name>
<evidence type="ECO:0000256" key="1">
    <source>
        <dbReference type="ARBA" id="ARBA00022491"/>
    </source>
</evidence>
<sequence>MRKTKEEAEATREKILNAGLKVFSKKGYVSTTLDDIAREAGVTRGAVYWHFKNGKPELFEVLINERSRGAQEIATAVVAEGGTPLQTLERILIRLMEYLEEDDDFRAVQELTILRTEVVPELEDSMKEKFRLQRASIDSFADLIRLGQQAGEIRPDIDPEIGAITAIGLMNGVIVMWMMDHSLFSIKAYARPVVQAYLKGLVPADRKKSKV</sequence>
<dbReference type="PANTHER" id="PTHR30055:SF240">
    <property type="entry name" value="HTH-TYPE TRANSCRIPTIONAL REGULATOR ACRR"/>
    <property type="match status" value="1"/>
</dbReference>
<feature type="domain" description="HTH tetR-type" evidence="6">
    <location>
        <begin position="9"/>
        <end position="69"/>
    </location>
</feature>